<dbReference type="RefSeq" id="WP_289270106.1">
    <property type="nucleotide sequence ID" value="NZ_OX365700.1"/>
</dbReference>
<evidence type="ECO:0000313" key="2">
    <source>
        <dbReference type="Proteomes" id="UP001179121"/>
    </source>
</evidence>
<dbReference type="KEGG" id="nti:DNFV4_03576"/>
<name>A0AA86N1M4_9BACT</name>
<protein>
    <submittedName>
        <fullName evidence="1">Uncharacterized protein</fullName>
    </submittedName>
</protein>
<dbReference type="Proteomes" id="UP001179121">
    <property type="component" value="Chromosome"/>
</dbReference>
<dbReference type="AlphaFoldDB" id="A0AA86N1M4"/>
<proteinExistence type="predicted"/>
<dbReference type="EMBL" id="OX365700">
    <property type="protein sequence ID" value="CAI4033143.1"/>
    <property type="molecule type" value="Genomic_DNA"/>
</dbReference>
<sequence length="79" mass="9313">MRLLDQRGDRKLDSVTIYLTADEARELRNDLDRLLANPQEHHAHVMSEDYRKEITVSIYDEANLEGFDARSKKLIREDI</sequence>
<evidence type="ECO:0000313" key="1">
    <source>
        <dbReference type="EMBL" id="CAI4033143.1"/>
    </source>
</evidence>
<gene>
    <name evidence="1" type="ORF">DNFV4_03576</name>
</gene>
<organism evidence="1 2">
    <name type="scientific">Nitrospira tepida</name>
    <dbReference type="NCBI Taxonomy" id="2973512"/>
    <lineage>
        <taxon>Bacteria</taxon>
        <taxon>Pseudomonadati</taxon>
        <taxon>Nitrospirota</taxon>
        <taxon>Nitrospiria</taxon>
        <taxon>Nitrospirales</taxon>
        <taxon>Nitrospiraceae</taxon>
        <taxon>Nitrospira</taxon>
    </lineage>
</organism>
<reference evidence="1" key="1">
    <citation type="submission" date="2022-10" db="EMBL/GenBank/DDBJ databases">
        <authorList>
            <person name="Koch H."/>
        </authorList>
    </citation>
    <scope>NUCLEOTIDE SEQUENCE</scope>
    <source>
        <strain evidence="1">DNF</strain>
    </source>
</reference>
<accession>A0AA86N1M4</accession>
<keyword evidence="2" id="KW-1185">Reference proteome</keyword>